<feature type="non-terminal residue" evidence="1">
    <location>
        <position position="1"/>
    </location>
</feature>
<name>A0A9N9JJB2_9GLOM</name>
<evidence type="ECO:0000313" key="1">
    <source>
        <dbReference type="EMBL" id="CAG8785167.1"/>
    </source>
</evidence>
<dbReference type="EMBL" id="CAJVPV010055993">
    <property type="protein sequence ID" value="CAG8785167.1"/>
    <property type="molecule type" value="Genomic_DNA"/>
</dbReference>
<dbReference type="InterPro" id="IPR013633">
    <property type="entry name" value="NRDE-2"/>
</dbReference>
<proteinExistence type="predicted"/>
<accession>A0A9N9JJB2</accession>
<keyword evidence="2" id="KW-1185">Reference proteome</keyword>
<gene>
    <name evidence="1" type="ORF">AMORRO_LOCUS17654</name>
</gene>
<sequence>WHYYFNQENDDQQDSNSEKIILTDTSHEGKYFKFILLSRGFRELIEFSIVGGDMYEKWIKSEDLHNSQLLSIRSGDEMDVEDPYRVILFDDIRTFFFDLTSPQSRKEFIYSCFAFVGLTFNPGYSSSNPLVLDTFLNSKLINKSIANACFWTADISFSHEFKFPLKAFPQDDTILFPSRD</sequence>
<evidence type="ECO:0000313" key="2">
    <source>
        <dbReference type="Proteomes" id="UP000789342"/>
    </source>
</evidence>
<dbReference type="Pfam" id="PF08424">
    <property type="entry name" value="NRDE-2"/>
    <property type="match status" value="1"/>
</dbReference>
<dbReference type="Proteomes" id="UP000789342">
    <property type="component" value="Unassembled WGS sequence"/>
</dbReference>
<reference evidence="1" key="1">
    <citation type="submission" date="2021-06" db="EMBL/GenBank/DDBJ databases">
        <authorList>
            <person name="Kallberg Y."/>
            <person name="Tangrot J."/>
            <person name="Rosling A."/>
        </authorList>
    </citation>
    <scope>NUCLEOTIDE SEQUENCE</scope>
    <source>
        <strain evidence="1">CL551</strain>
    </source>
</reference>
<dbReference type="AlphaFoldDB" id="A0A9N9JJB2"/>
<organism evidence="1 2">
    <name type="scientific">Acaulospora morrowiae</name>
    <dbReference type="NCBI Taxonomy" id="94023"/>
    <lineage>
        <taxon>Eukaryota</taxon>
        <taxon>Fungi</taxon>
        <taxon>Fungi incertae sedis</taxon>
        <taxon>Mucoromycota</taxon>
        <taxon>Glomeromycotina</taxon>
        <taxon>Glomeromycetes</taxon>
        <taxon>Diversisporales</taxon>
        <taxon>Acaulosporaceae</taxon>
        <taxon>Acaulospora</taxon>
    </lineage>
</organism>
<dbReference type="OrthoDB" id="297219at2759"/>
<protein>
    <submittedName>
        <fullName evidence="1">691_t:CDS:1</fullName>
    </submittedName>
</protein>
<feature type="non-terminal residue" evidence="1">
    <location>
        <position position="180"/>
    </location>
</feature>
<comment type="caution">
    <text evidence="1">The sequence shown here is derived from an EMBL/GenBank/DDBJ whole genome shotgun (WGS) entry which is preliminary data.</text>
</comment>